<feature type="coiled-coil region" evidence="5">
    <location>
        <begin position="131"/>
        <end position="207"/>
    </location>
</feature>
<dbReference type="Proteomes" id="UP000683360">
    <property type="component" value="Unassembled WGS sequence"/>
</dbReference>
<evidence type="ECO:0000256" key="3">
    <source>
        <dbReference type="ARBA" id="ARBA00023069"/>
    </source>
</evidence>
<dbReference type="AlphaFoldDB" id="A0A8S3QZT6"/>
<keyword evidence="8" id="KW-1185">Reference proteome</keyword>
<dbReference type="PANTHER" id="PTHR15504:SF0">
    <property type="entry name" value="CILIA- AND FLAGELLA-ASSOCIATED PROTEIN 45"/>
    <property type="match status" value="1"/>
</dbReference>
<evidence type="ECO:0000256" key="6">
    <source>
        <dbReference type="SAM" id="MobiDB-lite"/>
    </source>
</evidence>
<evidence type="ECO:0000256" key="5">
    <source>
        <dbReference type="SAM" id="Coils"/>
    </source>
</evidence>
<keyword evidence="3" id="KW-0969">Cilium</keyword>
<keyword evidence="2" id="KW-0282">Flagellum</keyword>
<organism evidence="7 8">
    <name type="scientific">Mytilus edulis</name>
    <name type="common">Blue mussel</name>
    <dbReference type="NCBI Taxonomy" id="6550"/>
    <lineage>
        <taxon>Eukaryota</taxon>
        <taxon>Metazoa</taxon>
        <taxon>Spiralia</taxon>
        <taxon>Lophotrochozoa</taxon>
        <taxon>Mollusca</taxon>
        <taxon>Bivalvia</taxon>
        <taxon>Autobranchia</taxon>
        <taxon>Pteriomorphia</taxon>
        <taxon>Mytilida</taxon>
        <taxon>Mytiloidea</taxon>
        <taxon>Mytilidae</taxon>
        <taxon>Mytilinae</taxon>
        <taxon>Mytilus</taxon>
    </lineage>
</organism>
<protein>
    <submittedName>
        <fullName evidence="7">Uncharacterized protein</fullName>
    </submittedName>
</protein>
<keyword evidence="5" id="KW-0175">Coiled coil</keyword>
<reference evidence="7" key="1">
    <citation type="submission" date="2021-03" db="EMBL/GenBank/DDBJ databases">
        <authorList>
            <person name="Bekaert M."/>
        </authorList>
    </citation>
    <scope>NUCLEOTIDE SEQUENCE</scope>
</reference>
<accession>A0A8S3QZT6</accession>
<dbReference type="GO" id="GO:0031514">
    <property type="term" value="C:motile cilium"/>
    <property type="evidence" value="ECO:0007669"/>
    <property type="project" value="UniProtKB-SubCell"/>
</dbReference>
<sequence length="226" mass="26030">MPGSAISAVGSHSSASSASRRAKTKNYRVVSHSSQVDENLFGKPTHVEKRQEMLEEKWTNDDLSIEQLARDRSAKRKSKGKKNKNKETVQVITKDLIRNLIVPTEDPSGQSIVLPRYEFHRIVNCAQTLTKEQRLAQLEQIKREKEAAMEASQQRKALFKQLDMDRRKNEKLNDLEEEAKENAEHLLSKANEMRQEQEDEIKHLNELLYHLMKLLENIVKNLAGGF</sequence>
<dbReference type="InterPro" id="IPR033253">
    <property type="entry name" value="CFAP45"/>
</dbReference>
<evidence type="ECO:0000256" key="2">
    <source>
        <dbReference type="ARBA" id="ARBA00022846"/>
    </source>
</evidence>
<evidence type="ECO:0000313" key="8">
    <source>
        <dbReference type="Proteomes" id="UP000683360"/>
    </source>
</evidence>
<dbReference type="OrthoDB" id="1902038at2759"/>
<evidence type="ECO:0000256" key="4">
    <source>
        <dbReference type="ARBA" id="ARBA00023273"/>
    </source>
</evidence>
<name>A0A8S3QZT6_MYTED</name>
<comment type="subcellular location">
    <subcellularLocation>
        <location evidence="1">Cell projection</location>
        <location evidence="1">Cilium</location>
        <location evidence="1">Flagellum</location>
    </subcellularLocation>
</comment>
<evidence type="ECO:0000313" key="7">
    <source>
        <dbReference type="EMBL" id="CAG2199749.1"/>
    </source>
</evidence>
<dbReference type="PANTHER" id="PTHR15504">
    <property type="entry name" value="NASOPHARYNGEAL EPITHELIUM SPECIFIC PROTEIN 1"/>
    <property type="match status" value="1"/>
</dbReference>
<dbReference type="EMBL" id="CAJPWZ010000722">
    <property type="protein sequence ID" value="CAG2199749.1"/>
    <property type="molecule type" value="Genomic_DNA"/>
</dbReference>
<keyword evidence="4" id="KW-0966">Cell projection</keyword>
<proteinExistence type="predicted"/>
<gene>
    <name evidence="7" type="ORF">MEDL_14410</name>
</gene>
<feature type="compositionally biased region" description="Low complexity" evidence="6">
    <location>
        <begin position="1"/>
        <end position="19"/>
    </location>
</feature>
<feature type="region of interest" description="Disordered" evidence="6">
    <location>
        <begin position="1"/>
        <end position="45"/>
    </location>
</feature>
<comment type="caution">
    <text evidence="7">The sequence shown here is derived from an EMBL/GenBank/DDBJ whole genome shotgun (WGS) entry which is preliminary data.</text>
</comment>
<evidence type="ECO:0000256" key="1">
    <source>
        <dbReference type="ARBA" id="ARBA00004230"/>
    </source>
</evidence>